<keyword evidence="1" id="KW-0472">Membrane</keyword>
<sequence>MIKWVTFCLEAVKVMITFSICLIIFYYGILWLSDSYRGDERLQPPEKNYHQVNVQVPMDELHITTKDL</sequence>
<dbReference type="RefSeq" id="WP_091656415.1">
    <property type="nucleotide sequence ID" value="NZ_FONT01000001.1"/>
</dbReference>
<dbReference type="InterPro" id="IPR025321">
    <property type="entry name" value="DUF4227"/>
</dbReference>
<dbReference type="AlphaFoldDB" id="A0A1I1ZJZ8"/>
<proteinExistence type="predicted"/>
<gene>
    <name evidence="2" type="ORF">SAMN05192532_101293</name>
</gene>
<keyword evidence="1" id="KW-0812">Transmembrane</keyword>
<name>A0A1I1ZJZ8_9BACI</name>
<keyword evidence="1" id="KW-1133">Transmembrane helix</keyword>
<dbReference type="OrthoDB" id="2691647at2"/>
<organism evidence="2 3">
    <name type="scientific">Alteribacillus iranensis</name>
    <dbReference type="NCBI Taxonomy" id="930128"/>
    <lineage>
        <taxon>Bacteria</taxon>
        <taxon>Bacillati</taxon>
        <taxon>Bacillota</taxon>
        <taxon>Bacilli</taxon>
        <taxon>Bacillales</taxon>
        <taxon>Bacillaceae</taxon>
        <taxon>Alteribacillus</taxon>
    </lineage>
</organism>
<dbReference type="STRING" id="930128.SAMN05192532_101293"/>
<dbReference type="EMBL" id="FONT01000001">
    <property type="protein sequence ID" value="SFE32144.1"/>
    <property type="molecule type" value="Genomic_DNA"/>
</dbReference>
<reference evidence="2 3" key="1">
    <citation type="submission" date="2016-10" db="EMBL/GenBank/DDBJ databases">
        <authorList>
            <person name="de Groot N.N."/>
        </authorList>
    </citation>
    <scope>NUCLEOTIDE SEQUENCE [LARGE SCALE GENOMIC DNA]</scope>
    <source>
        <strain evidence="2 3">DSM 23995</strain>
    </source>
</reference>
<dbReference type="Proteomes" id="UP000199516">
    <property type="component" value="Unassembled WGS sequence"/>
</dbReference>
<dbReference type="Pfam" id="PF14004">
    <property type="entry name" value="DUF4227"/>
    <property type="match status" value="1"/>
</dbReference>
<feature type="transmembrane region" description="Helical" evidence="1">
    <location>
        <begin position="12"/>
        <end position="32"/>
    </location>
</feature>
<evidence type="ECO:0000256" key="1">
    <source>
        <dbReference type="SAM" id="Phobius"/>
    </source>
</evidence>
<protein>
    <submittedName>
        <fullName evidence="2">Uncharacterized protein</fullName>
    </submittedName>
</protein>
<evidence type="ECO:0000313" key="3">
    <source>
        <dbReference type="Proteomes" id="UP000199516"/>
    </source>
</evidence>
<evidence type="ECO:0000313" key="2">
    <source>
        <dbReference type="EMBL" id="SFE32144.1"/>
    </source>
</evidence>
<keyword evidence="3" id="KW-1185">Reference proteome</keyword>
<accession>A0A1I1ZJZ8</accession>